<dbReference type="EMBL" id="KZ427704">
    <property type="protein sequence ID" value="PIO52614.1"/>
    <property type="molecule type" value="Genomic_DNA"/>
</dbReference>
<accession>A0A2G9T3T3</accession>
<proteinExistence type="predicted"/>
<evidence type="ECO:0000313" key="2">
    <source>
        <dbReference type="Proteomes" id="UP000230423"/>
    </source>
</evidence>
<dbReference type="AlphaFoldDB" id="A0A2G9T3T3"/>
<dbReference type="OrthoDB" id="17346at2759"/>
<reference evidence="1 2" key="1">
    <citation type="submission" date="2015-09" db="EMBL/GenBank/DDBJ databases">
        <title>Draft genome of the parasitic nematode Teladorsagia circumcincta isolate WARC Sus (inbred).</title>
        <authorList>
            <person name="Mitreva M."/>
        </authorList>
    </citation>
    <scope>NUCLEOTIDE SEQUENCE [LARGE SCALE GENOMIC DNA]</scope>
    <source>
        <strain evidence="1 2">S</strain>
    </source>
</reference>
<sequence length="171" mass="18954">KCPLSLLETDDIRVSIQFDYNIKFPALPLKAIDDSCETLDCYNLPFGCRDEPISEFNLIASWPNMKEEMINENEYHSDLDPLNAFNWSGSIDFRYAGGLLGYMLARVVDLPKSKDSSENAFSLLGVRRSPKAFGQLTDGGIQNIRFAGVSSLSITNPGGLPLDEVLMPIAK</sequence>
<feature type="non-terminal residue" evidence="1">
    <location>
        <position position="171"/>
    </location>
</feature>
<protein>
    <submittedName>
        <fullName evidence="1">Uncharacterized protein</fullName>
    </submittedName>
</protein>
<dbReference type="Proteomes" id="UP000230423">
    <property type="component" value="Unassembled WGS sequence"/>
</dbReference>
<keyword evidence="2" id="KW-1185">Reference proteome</keyword>
<feature type="non-terminal residue" evidence="1">
    <location>
        <position position="1"/>
    </location>
</feature>
<organism evidence="1 2">
    <name type="scientific">Teladorsagia circumcincta</name>
    <name type="common">Brown stomach worm</name>
    <name type="synonym">Ostertagia circumcincta</name>
    <dbReference type="NCBI Taxonomy" id="45464"/>
    <lineage>
        <taxon>Eukaryota</taxon>
        <taxon>Metazoa</taxon>
        <taxon>Ecdysozoa</taxon>
        <taxon>Nematoda</taxon>
        <taxon>Chromadorea</taxon>
        <taxon>Rhabditida</taxon>
        <taxon>Rhabditina</taxon>
        <taxon>Rhabditomorpha</taxon>
        <taxon>Strongyloidea</taxon>
        <taxon>Trichostrongylidae</taxon>
        <taxon>Teladorsagia</taxon>
    </lineage>
</organism>
<gene>
    <name evidence="1" type="ORF">TELCIR_26078</name>
</gene>
<evidence type="ECO:0000313" key="1">
    <source>
        <dbReference type="EMBL" id="PIO52614.1"/>
    </source>
</evidence>
<name>A0A2G9T3T3_TELCI</name>